<gene>
    <name evidence="1" type="ORF">OHC33_004169</name>
</gene>
<name>A0AAN8EMQ5_9EURO</name>
<accession>A0AAN8EMQ5</accession>
<protein>
    <submittedName>
        <fullName evidence="1">Uncharacterized protein</fullName>
    </submittedName>
</protein>
<dbReference type="Proteomes" id="UP001316803">
    <property type="component" value="Unassembled WGS sequence"/>
</dbReference>
<keyword evidence="2" id="KW-1185">Reference proteome</keyword>
<comment type="caution">
    <text evidence="1">The sequence shown here is derived from an EMBL/GenBank/DDBJ whole genome shotgun (WGS) entry which is preliminary data.</text>
</comment>
<organism evidence="1 2">
    <name type="scientific">Knufia fluminis</name>
    <dbReference type="NCBI Taxonomy" id="191047"/>
    <lineage>
        <taxon>Eukaryota</taxon>
        <taxon>Fungi</taxon>
        <taxon>Dikarya</taxon>
        <taxon>Ascomycota</taxon>
        <taxon>Pezizomycotina</taxon>
        <taxon>Eurotiomycetes</taxon>
        <taxon>Chaetothyriomycetidae</taxon>
        <taxon>Chaetothyriales</taxon>
        <taxon>Trichomeriaceae</taxon>
        <taxon>Knufia</taxon>
    </lineage>
</organism>
<evidence type="ECO:0000313" key="2">
    <source>
        <dbReference type="Proteomes" id="UP001316803"/>
    </source>
</evidence>
<sequence length="119" mass="13558">MTSQLQPTTPSAAHFTATLRSRYTRLASDIALFKDPFYTGSFPNIYNPVDPRGVIRGQVEDRILLFLDTTYGAYLDSYYGMYELVVTGNMDVTGRVVVAWMETKHQFEDIASQSSFYYV</sequence>
<proteinExistence type="predicted"/>
<evidence type="ECO:0000313" key="1">
    <source>
        <dbReference type="EMBL" id="KAK5954447.1"/>
    </source>
</evidence>
<dbReference type="AlphaFoldDB" id="A0AAN8EMQ5"/>
<dbReference type="EMBL" id="JAKLMC020000008">
    <property type="protein sequence ID" value="KAK5954447.1"/>
    <property type="molecule type" value="Genomic_DNA"/>
</dbReference>
<reference evidence="1 2" key="1">
    <citation type="submission" date="2022-12" db="EMBL/GenBank/DDBJ databases">
        <title>Genomic features and morphological characterization of a novel Knufia sp. strain isolated from spacecraft assembly facility.</title>
        <authorList>
            <person name="Teixeira M."/>
            <person name="Chander A.M."/>
            <person name="Stajich J.E."/>
            <person name="Venkateswaran K."/>
        </authorList>
    </citation>
    <scope>NUCLEOTIDE SEQUENCE [LARGE SCALE GENOMIC DNA]</scope>
    <source>
        <strain evidence="1 2">FJI-L2-BK-P2</strain>
    </source>
</reference>